<keyword evidence="2" id="KW-1133">Transmembrane helix</keyword>
<sequence length="74" mass="8284">EWIHLDEGDTRTGRVHSRDWSAISMCSIASRAIIVFIFFFILAFFALMGAHQSIRGRGSPKDTGNCSSLPVENR</sequence>
<keyword evidence="2" id="KW-0472">Membrane</keyword>
<feature type="compositionally biased region" description="Polar residues" evidence="1">
    <location>
        <begin position="62"/>
        <end position="74"/>
    </location>
</feature>
<dbReference type="AlphaFoldDB" id="A0AAV5U0U3"/>
<reference evidence="3" key="1">
    <citation type="submission" date="2023-10" db="EMBL/GenBank/DDBJ databases">
        <title>Genome assembly of Pristionchus species.</title>
        <authorList>
            <person name="Yoshida K."/>
            <person name="Sommer R.J."/>
        </authorList>
    </citation>
    <scope>NUCLEOTIDE SEQUENCE</scope>
    <source>
        <strain evidence="3">RS0144</strain>
    </source>
</reference>
<evidence type="ECO:0000256" key="1">
    <source>
        <dbReference type="SAM" id="MobiDB-lite"/>
    </source>
</evidence>
<comment type="caution">
    <text evidence="3">The sequence shown here is derived from an EMBL/GenBank/DDBJ whole genome shotgun (WGS) entry which is preliminary data.</text>
</comment>
<accession>A0AAV5U0U3</accession>
<feature type="non-terminal residue" evidence="3">
    <location>
        <position position="1"/>
    </location>
</feature>
<evidence type="ECO:0000313" key="4">
    <source>
        <dbReference type="Proteomes" id="UP001432027"/>
    </source>
</evidence>
<feature type="non-terminal residue" evidence="3">
    <location>
        <position position="74"/>
    </location>
</feature>
<proteinExistence type="predicted"/>
<gene>
    <name evidence="3" type="ORF">PENTCL1PPCAC_22315</name>
</gene>
<keyword evidence="2" id="KW-0812">Transmembrane</keyword>
<keyword evidence="4" id="KW-1185">Reference proteome</keyword>
<evidence type="ECO:0000313" key="3">
    <source>
        <dbReference type="EMBL" id="GMT00141.1"/>
    </source>
</evidence>
<name>A0AAV5U0U3_9BILA</name>
<feature type="transmembrane region" description="Helical" evidence="2">
    <location>
        <begin position="20"/>
        <end position="47"/>
    </location>
</feature>
<protein>
    <submittedName>
        <fullName evidence="3">Uncharacterized protein</fullName>
    </submittedName>
</protein>
<feature type="region of interest" description="Disordered" evidence="1">
    <location>
        <begin position="54"/>
        <end position="74"/>
    </location>
</feature>
<evidence type="ECO:0000256" key="2">
    <source>
        <dbReference type="SAM" id="Phobius"/>
    </source>
</evidence>
<dbReference type="EMBL" id="BTSX01000005">
    <property type="protein sequence ID" value="GMT00141.1"/>
    <property type="molecule type" value="Genomic_DNA"/>
</dbReference>
<organism evidence="3 4">
    <name type="scientific">Pristionchus entomophagus</name>
    <dbReference type="NCBI Taxonomy" id="358040"/>
    <lineage>
        <taxon>Eukaryota</taxon>
        <taxon>Metazoa</taxon>
        <taxon>Ecdysozoa</taxon>
        <taxon>Nematoda</taxon>
        <taxon>Chromadorea</taxon>
        <taxon>Rhabditida</taxon>
        <taxon>Rhabditina</taxon>
        <taxon>Diplogasteromorpha</taxon>
        <taxon>Diplogasteroidea</taxon>
        <taxon>Neodiplogasteridae</taxon>
        <taxon>Pristionchus</taxon>
    </lineage>
</organism>
<dbReference type="Proteomes" id="UP001432027">
    <property type="component" value="Unassembled WGS sequence"/>
</dbReference>